<accession>A0A100IRA1</accession>
<dbReference type="EMBL" id="BCMY01000018">
    <property type="protein sequence ID" value="GAQ45894.1"/>
    <property type="molecule type" value="Genomic_DNA"/>
</dbReference>
<gene>
    <name evidence="1" type="ORF">ABL_08555</name>
</gene>
<reference evidence="2" key="1">
    <citation type="journal article" date="2016" name="Genome Announc.">
        <title>Draft genome sequence of Aspergillus niger strain An76.</title>
        <authorList>
            <person name="Gong W."/>
            <person name="Cheng Z."/>
            <person name="Zhang H."/>
            <person name="Liu L."/>
            <person name="Gao P."/>
            <person name="Wang L."/>
        </authorList>
    </citation>
    <scope>NUCLEOTIDE SEQUENCE [LARGE SCALE GENOMIC DNA]</scope>
    <source>
        <strain evidence="2">An76</strain>
    </source>
</reference>
<dbReference type="OMA" id="HCKGPFP"/>
<protein>
    <submittedName>
        <fullName evidence="1">Uncharacterized protein</fullName>
    </submittedName>
</protein>
<proteinExistence type="predicted"/>
<evidence type="ECO:0000313" key="1">
    <source>
        <dbReference type="EMBL" id="GAQ45894.1"/>
    </source>
</evidence>
<sequence>MSTDINYNDPLSGNNIDNLIDQTLYSRGIQTTLRHETPLVSYSSPLSCPILNSTPSPQADIATQMKVYGIKFDFTHPEADPDYIDSPYQSLFIAVKAALALANTDAFTQVFCLCGIHEEHCKGPFPPIEKVMLENRSSVYHFHAHGNLSQRLVIVPEILLDGVFAESNDVDTQRQQSLE</sequence>
<name>A0A100IRA1_ASPNG</name>
<dbReference type="Proteomes" id="UP000068243">
    <property type="component" value="Unassembled WGS sequence"/>
</dbReference>
<evidence type="ECO:0000313" key="2">
    <source>
        <dbReference type="Proteomes" id="UP000068243"/>
    </source>
</evidence>
<comment type="caution">
    <text evidence="1">The sequence shown here is derived from an EMBL/GenBank/DDBJ whole genome shotgun (WGS) entry which is preliminary data.</text>
</comment>
<organism evidence="1 2">
    <name type="scientific">Aspergillus niger</name>
    <dbReference type="NCBI Taxonomy" id="5061"/>
    <lineage>
        <taxon>Eukaryota</taxon>
        <taxon>Fungi</taxon>
        <taxon>Dikarya</taxon>
        <taxon>Ascomycota</taxon>
        <taxon>Pezizomycotina</taxon>
        <taxon>Eurotiomycetes</taxon>
        <taxon>Eurotiomycetidae</taxon>
        <taxon>Eurotiales</taxon>
        <taxon>Aspergillaceae</taxon>
        <taxon>Aspergillus</taxon>
        <taxon>Aspergillus subgen. Circumdati</taxon>
    </lineage>
</organism>
<dbReference type="AlphaFoldDB" id="A0A100IRA1"/>
<dbReference type="OrthoDB" id="4426981at2759"/>
<dbReference type="VEuPathDB" id="FungiDB:An09g02130"/>